<keyword evidence="1" id="KW-0472">Membrane</keyword>
<dbReference type="PANTHER" id="PTHR11183">
    <property type="entry name" value="GLYCOGENIN SUBFAMILY MEMBER"/>
    <property type="match status" value="1"/>
</dbReference>
<accession>A0ABQ8U666</accession>
<dbReference type="InterPro" id="IPR029044">
    <property type="entry name" value="Nucleotide-diphossugar_trans"/>
</dbReference>
<dbReference type="EMBL" id="JAPMOS010000383">
    <property type="protein sequence ID" value="KAJ4452809.1"/>
    <property type="molecule type" value="Genomic_DNA"/>
</dbReference>
<evidence type="ECO:0000313" key="3">
    <source>
        <dbReference type="Proteomes" id="UP001141327"/>
    </source>
</evidence>
<organism evidence="2 3">
    <name type="scientific">Paratrimastix pyriformis</name>
    <dbReference type="NCBI Taxonomy" id="342808"/>
    <lineage>
        <taxon>Eukaryota</taxon>
        <taxon>Metamonada</taxon>
        <taxon>Preaxostyla</taxon>
        <taxon>Paratrimastigidae</taxon>
        <taxon>Paratrimastix</taxon>
    </lineage>
</organism>
<gene>
    <name evidence="2" type="ORF">PAPYR_12924</name>
</gene>
<protein>
    <submittedName>
        <fullName evidence="2">Uncharacterized protein</fullName>
    </submittedName>
</protein>
<feature type="transmembrane region" description="Helical" evidence="1">
    <location>
        <begin position="21"/>
        <end position="46"/>
    </location>
</feature>
<keyword evidence="1" id="KW-0812">Transmembrane</keyword>
<dbReference type="InterPro" id="IPR050587">
    <property type="entry name" value="GNT1/Glycosyltrans_8"/>
</dbReference>
<proteinExistence type="predicted"/>
<reference evidence="2" key="1">
    <citation type="journal article" date="2022" name="bioRxiv">
        <title>Genomics of Preaxostyla Flagellates Illuminates Evolutionary Transitions and the Path Towards Mitochondrial Loss.</title>
        <authorList>
            <person name="Novak L.V.F."/>
            <person name="Treitli S.C."/>
            <person name="Pyrih J."/>
            <person name="Halakuc P."/>
            <person name="Pipaliya S.V."/>
            <person name="Vacek V."/>
            <person name="Brzon O."/>
            <person name="Soukal P."/>
            <person name="Eme L."/>
            <person name="Dacks J.B."/>
            <person name="Karnkowska A."/>
            <person name="Elias M."/>
            <person name="Hampl V."/>
        </authorList>
    </citation>
    <scope>NUCLEOTIDE SEQUENCE</scope>
    <source>
        <strain evidence="2">RCP-MX</strain>
    </source>
</reference>
<dbReference type="Gene3D" id="3.90.550.10">
    <property type="entry name" value="Spore Coat Polysaccharide Biosynthesis Protein SpsA, Chain A"/>
    <property type="match status" value="1"/>
</dbReference>
<comment type="caution">
    <text evidence="2">The sequence shown here is derived from an EMBL/GenBank/DDBJ whole genome shotgun (WGS) entry which is preliminary data.</text>
</comment>
<name>A0ABQ8U666_9EUKA</name>
<dbReference type="Proteomes" id="UP001141327">
    <property type="component" value="Unassembled WGS sequence"/>
</dbReference>
<evidence type="ECO:0000313" key="2">
    <source>
        <dbReference type="EMBL" id="KAJ4452809.1"/>
    </source>
</evidence>
<dbReference type="SUPFAM" id="SSF53448">
    <property type="entry name" value="Nucleotide-diphospho-sugar transferases"/>
    <property type="match status" value="1"/>
</dbReference>
<sequence>MYRLPTYANSRIIMHGQGPPRYFRTVIVVGITLSALTLFFFASFFLTTHPHALGNAAFVSVMAGDSHLPGALSLGYTFDHFRAQHPELRKVMLVTEDVSPSARRLLDLYGWELKPISKVDSPFPLSTLDHQRLRLTFTKLEVFNPRHYHDMDLDRVVFMDADTLILRPDDMSGLFTSTPFAAFGSKGFNFNSGVMVFRPEANFYGGLMQYLGTVDPHRVYILGDQDVLNGFMKNVTKHYLSSRYNYQVRGITDHAHVHPPTHRSNRSA</sequence>
<keyword evidence="3" id="KW-1185">Reference proteome</keyword>
<evidence type="ECO:0000256" key="1">
    <source>
        <dbReference type="SAM" id="Phobius"/>
    </source>
</evidence>
<keyword evidence="1" id="KW-1133">Transmembrane helix</keyword>